<dbReference type="EMBL" id="OV725080">
    <property type="protein sequence ID" value="CAH1400577.1"/>
    <property type="molecule type" value="Genomic_DNA"/>
</dbReference>
<evidence type="ECO:0000313" key="3">
    <source>
        <dbReference type="Proteomes" id="UP001152798"/>
    </source>
</evidence>
<proteinExistence type="predicted"/>
<evidence type="ECO:0000313" key="2">
    <source>
        <dbReference type="EMBL" id="CAH1400577.1"/>
    </source>
</evidence>
<keyword evidence="3" id="KW-1185">Reference proteome</keyword>
<sequence length="131" mass="14065">LPLFPDKPAATSPLLPTLPPGAPPRLKLDGGGGAAANTLRELYALAATQQPLASLVTHQQRLLELSRFRHYDLLSHQQGAVTKLLGLGYLNRDNVYTDPTIPGHGSVHLSRVPLFPQSIIIIVSLATGQHK</sequence>
<protein>
    <submittedName>
        <fullName evidence="2">Uncharacterized protein</fullName>
    </submittedName>
</protein>
<name>A0A9P0HF14_NEZVI</name>
<gene>
    <name evidence="2" type="ORF">NEZAVI_LOCUS9786</name>
</gene>
<organism evidence="2 3">
    <name type="scientific">Nezara viridula</name>
    <name type="common">Southern green stink bug</name>
    <name type="synonym">Cimex viridulus</name>
    <dbReference type="NCBI Taxonomy" id="85310"/>
    <lineage>
        <taxon>Eukaryota</taxon>
        <taxon>Metazoa</taxon>
        <taxon>Ecdysozoa</taxon>
        <taxon>Arthropoda</taxon>
        <taxon>Hexapoda</taxon>
        <taxon>Insecta</taxon>
        <taxon>Pterygota</taxon>
        <taxon>Neoptera</taxon>
        <taxon>Paraneoptera</taxon>
        <taxon>Hemiptera</taxon>
        <taxon>Heteroptera</taxon>
        <taxon>Panheteroptera</taxon>
        <taxon>Pentatomomorpha</taxon>
        <taxon>Pentatomoidea</taxon>
        <taxon>Pentatomidae</taxon>
        <taxon>Pentatominae</taxon>
        <taxon>Nezara</taxon>
    </lineage>
</organism>
<dbReference type="OrthoDB" id="3225452at2759"/>
<accession>A0A9P0HF14</accession>
<evidence type="ECO:0000256" key="1">
    <source>
        <dbReference type="SAM" id="MobiDB-lite"/>
    </source>
</evidence>
<feature type="region of interest" description="Disordered" evidence="1">
    <location>
        <begin position="1"/>
        <end position="25"/>
    </location>
</feature>
<feature type="non-terminal residue" evidence="2">
    <location>
        <position position="1"/>
    </location>
</feature>
<dbReference type="Proteomes" id="UP001152798">
    <property type="component" value="Chromosome 4"/>
</dbReference>
<reference evidence="2" key="1">
    <citation type="submission" date="2022-01" db="EMBL/GenBank/DDBJ databases">
        <authorList>
            <person name="King R."/>
        </authorList>
    </citation>
    <scope>NUCLEOTIDE SEQUENCE</scope>
</reference>
<dbReference type="AlphaFoldDB" id="A0A9P0HF14"/>